<evidence type="ECO:0000313" key="6">
    <source>
        <dbReference type="EMBL" id="GAA4487220.1"/>
    </source>
</evidence>
<dbReference type="Pfam" id="PF02300">
    <property type="entry name" value="Fumarate_red_C"/>
    <property type="match status" value="1"/>
</dbReference>
<dbReference type="Gene3D" id="1.20.1300.10">
    <property type="entry name" value="Fumarate reductase/succinate dehydrogenase, transmembrane subunit"/>
    <property type="match status" value="1"/>
</dbReference>
<reference evidence="7" key="1">
    <citation type="journal article" date="2019" name="Int. J. Syst. Evol. Microbiol.">
        <title>The Global Catalogue of Microorganisms (GCM) 10K type strain sequencing project: providing services to taxonomists for standard genome sequencing and annotation.</title>
        <authorList>
            <consortium name="The Broad Institute Genomics Platform"/>
            <consortium name="The Broad Institute Genome Sequencing Center for Infectious Disease"/>
            <person name="Wu L."/>
            <person name="Ma J."/>
        </authorList>
    </citation>
    <scope>NUCLEOTIDE SEQUENCE [LARGE SCALE GENOMIC DNA]</scope>
    <source>
        <strain evidence="7">JCM 32206</strain>
    </source>
</reference>
<protein>
    <submittedName>
        <fullName evidence="6">Fumarate reductase subunit C</fullName>
    </submittedName>
</protein>
<organism evidence="6 7">
    <name type="scientific">Rhodococcus olei</name>
    <dbReference type="NCBI Taxonomy" id="2161675"/>
    <lineage>
        <taxon>Bacteria</taxon>
        <taxon>Bacillati</taxon>
        <taxon>Actinomycetota</taxon>
        <taxon>Actinomycetes</taxon>
        <taxon>Mycobacteriales</taxon>
        <taxon>Nocardiaceae</taxon>
        <taxon>Rhodococcus</taxon>
    </lineage>
</organism>
<dbReference type="EMBL" id="BAABFB010000066">
    <property type="protein sequence ID" value="GAA4487220.1"/>
    <property type="molecule type" value="Genomic_DNA"/>
</dbReference>
<feature type="transmembrane region" description="Helical" evidence="5">
    <location>
        <begin position="21"/>
        <end position="49"/>
    </location>
</feature>
<dbReference type="InterPro" id="IPR003510">
    <property type="entry name" value="Fumarate_red_C"/>
</dbReference>
<evidence type="ECO:0000313" key="7">
    <source>
        <dbReference type="Proteomes" id="UP001501183"/>
    </source>
</evidence>
<feature type="transmembrane region" description="Helical" evidence="5">
    <location>
        <begin position="69"/>
        <end position="89"/>
    </location>
</feature>
<dbReference type="PIRSF" id="PIRSF000180">
    <property type="entry name" value="FrdC"/>
    <property type="match status" value="1"/>
</dbReference>
<keyword evidence="7" id="KW-1185">Reference proteome</keyword>
<proteinExistence type="predicted"/>
<keyword evidence="3 5" id="KW-1133">Transmembrane helix</keyword>
<evidence type="ECO:0000256" key="5">
    <source>
        <dbReference type="SAM" id="Phobius"/>
    </source>
</evidence>
<evidence type="ECO:0000256" key="1">
    <source>
        <dbReference type="ARBA" id="ARBA00022475"/>
    </source>
</evidence>
<evidence type="ECO:0000256" key="3">
    <source>
        <dbReference type="ARBA" id="ARBA00022989"/>
    </source>
</evidence>
<feature type="transmembrane region" description="Helical" evidence="5">
    <location>
        <begin position="110"/>
        <end position="128"/>
    </location>
</feature>
<evidence type="ECO:0000256" key="2">
    <source>
        <dbReference type="ARBA" id="ARBA00022692"/>
    </source>
</evidence>
<gene>
    <name evidence="6" type="ORF">GCM10023094_45260</name>
</gene>
<evidence type="ECO:0000256" key="4">
    <source>
        <dbReference type="ARBA" id="ARBA00023136"/>
    </source>
</evidence>
<keyword evidence="4 5" id="KW-0472">Membrane</keyword>
<comment type="caution">
    <text evidence="6">The sequence shown here is derived from an EMBL/GenBank/DDBJ whole genome shotgun (WGS) entry which is preliminary data.</text>
</comment>
<name>A0ABP8PJW0_9NOCA</name>
<dbReference type="InterPro" id="IPR034804">
    <property type="entry name" value="SQR/QFR_C/D"/>
</dbReference>
<dbReference type="Proteomes" id="UP001501183">
    <property type="component" value="Unassembled WGS sequence"/>
</dbReference>
<dbReference type="RefSeq" id="WP_345350616.1">
    <property type="nucleotide sequence ID" value="NZ_BAABFB010000066.1"/>
</dbReference>
<keyword evidence="1" id="KW-1003">Cell membrane</keyword>
<keyword evidence="2 5" id="KW-0812">Transmembrane</keyword>
<sequence length="129" mass="14635">MSAPALYRQPVPRLWWLRRRSYLLFALREVSCVFVAWFVVFLLMLVAAVSGGADRYQRFLDFAANPWTVALNLIALAFVLLHTVTWFALAPRAMVVRVGGHRVSPRAVLGVHYAVWVLVTVGIGWLVLR</sequence>
<dbReference type="SUPFAM" id="SSF81343">
    <property type="entry name" value="Fumarate reductase respiratory complex transmembrane subunits"/>
    <property type="match status" value="1"/>
</dbReference>
<accession>A0ABP8PJW0</accession>